<evidence type="ECO:0000313" key="2">
    <source>
        <dbReference type="EMBL" id="SFB45182.1"/>
    </source>
</evidence>
<feature type="transmembrane region" description="Helical" evidence="1">
    <location>
        <begin position="6"/>
        <end position="28"/>
    </location>
</feature>
<dbReference type="RefSeq" id="WP_090043208.1">
    <property type="nucleotide sequence ID" value="NZ_FOKI01000064.1"/>
</dbReference>
<proteinExistence type="predicted"/>
<keyword evidence="1" id="KW-1133">Transmembrane helix</keyword>
<dbReference type="EMBL" id="FOKI01000064">
    <property type="protein sequence ID" value="SFB45182.1"/>
    <property type="molecule type" value="Genomic_DNA"/>
</dbReference>
<keyword evidence="1" id="KW-0472">Membrane</keyword>
<evidence type="ECO:0000313" key="3">
    <source>
        <dbReference type="Proteomes" id="UP000198619"/>
    </source>
</evidence>
<reference evidence="2 3" key="1">
    <citation type="submission" date="2016-10" db="EMBL/GenBank/DDBJ databases">
        <authorList>
            <person name="de Groot N.N."/>
        </authorList>
    </citation>
    <scope>NUCLEOTIDE SEQUENCE [LARGE SCALE GENOMIC DNA]</scope>
    <source>
        <strain evidence="2 3">DSM 12271</strain>
    </source>
</reference>
<protein>
    <submittedName>
        <fullName evidence="2">Uncharacterized protein</fullName>
    </submittedName>
</protein>
<gene>
    <name evidence="2" type="ORF">SAMN04488528_10646</name>
</gene>
<dbReference type="AlphaFoldDB" id="A0A1I1B5Z8"/>
<name>A0A1I1B5Z8_9CLOT</name>
<evidence type="ECO:0000256" key="1">
    <source>
        <dbReference type="SAM" id="Phobius"/>
    </source>
</evidence>
<sequence>MLTILVQIVIIISLLTFTGLSIAAFVILSKAFIQIKYKNYLMENLVQNMSLFVKQSYKLNKELAAKNATNSSNIKNDINEYENKTNCNDTQLESDTIISDNSSNSVTK</sequence>
<dbReference type="OrthoDB" id="1933462at2"/>
<accession>A0A1I1B5Z8</accession>
<organism evidence="2 3">
    <name type="scientific">Clostridium frigidicarnis</name>
    <dbReference type="NCBI Taxonomy" id="84698"/>
    <lineage>
        <taxon>Bacteria</taxon>
        <taxon>Bacillati</taxon>
        <taxon>Bacillota</taxon>
        <taxon>Clostridia</taxon>
        <taxon>Eubacteriales</taxon>
        <taxon>Clostridiaceae</taxon>
        <taxon>Clostridium</taxon>
    </lineage>
</organism>
<dbReference type="Proteomes" id="UP000198619">
    <property type="component" value="Unassembled WGS sequence"/>
</dbReference>
<keyword evidence="3" id="KW-1185">Reference proteome</keyword>
<keyword evidence="1" id="KW-0812">Transmembrane</keyword>